<dbReference type="AlphaFoldDB" id="A0A9N9FIP2"/>
<dbReference type="SUPFAM" id="SSF56235">
    <property type="entry name" value="N-terminal nucleophile aminohydrolases (Ntn hydrolases)"/>
    <property type="match status" value="1"/>
</dbReference>
<evidence type="ECO:0000256" key="3">
    <source>
        <dbReference type="ARBA" id="ARBA00022962"/>
    </source>
</evidence>
<comment type="caution">
    <text evidence="5">The sequence shown here is derived from an EMBL/GenBank/DDBJ whole genome shotgun (WGS) entry which is preliminary data.</text>
</comment>
<accession>A0A9N9FIP2</accession>
<keyword evidence="6" id="KW-1185">Reference proteome</keyword>
<dbReference type="PANTHER" id="PTHR45937:SF1">
    <property type="entry name" value="ASPARAGINE SYNTHETASE DOMAIN-CONTAINING PROTEIN 1"/>
    <property type="match status" value="1"/>
</dbReference>
<keyword evidence="2" id="KW-0061">Asparagine biosynthesis</keyword>
<evidence type="ECO:0000256" key="2">
    <source>
        <dbReference type="ARBA" id="ARBA00022888"/>
    </source>
</evidence>
<evidence type="ECO:0000313" key="5">
    <source>
        <dbReference type="EMBL" id="CAG8539269.1"/>
    </source>
</evidence>
<dbReference type="PANTHER" id="PTHR45937">
    <property type="entry name" value="ASPARAGINE SYNTHETASE DOMAIN-CONTAINING PROTEIN 1"/>
    <property type="match status" value="1"/>
</dbReference>
<dbReference type="CDD" id="cd01991">
    <property type="entry name" value="Asn_synthase_B_C"/>
    <property type="match status" value="1"/>
</dbReference>
<dbReference type="Proteomes" id="UP000789706">
    <property type="component" value="Unassembled WGS sequence"/>
</dbReference>
<dbReference type="Pfam" id="PF00733">
    <property type="entry name" value="Asn_synthase"/>
    <property type="match status" value="1"/>
</dbReference>
<dbReference type="InterPro" id="IPR014729">
    <property type="entry name" value="Rossmann-like_a/b/a_fold"/>
</dbReference>
<dbReference type="InterPro" id="IPR051857">
    <property type="entry name" value="Asn_synthetase_domain"/>
</dbReference>
<name>A0A9N9FIP2_9GLOM</name>
<keyword evidence="3" id="KW-0315">Glutamine amidotransferase</keyword>
<evidence type="ECO:0000256" key="1">
    <source>
        <dbReference type="ARBA" id="ARBA00022605"/>
    </source>
</evidence>
<evidence type="ECO:0000313" key="6">
    <source>
        <dbReference type="Proteomes" id="UP000789706"/>
    </source>
</evidence>
<dbReference type="OrthoDB" id="10252281at2759"/>
<keyword evidence="1" id="KW-0028">Amino-acid biosynthesis</keyword>
<reference evidence="5" key="1">
    <citation type="submission" date="2021-06" db="EMBL/GenBank/DDBJ databases">
        <authorList>
            <person name="Kallberg Y."/>
            <person name="Tangrot J."/>
            <person name="Rosling A."/>
        </authorList>
    </citation>
    <scope>NUCLEOTIDE SEQUENCE</scope>
    <source>
        <strain evidence="5">AZ414A</strain>
    </source>
</reference>
<dbReference type="InterPro" id="IPR001962">
    <property type="entry name" value="Asn_synthase"/>
</dbReference>
<sequence length="691" mass="79086">MHMVQTFDASNFHHRSWIWFPVELIACASGGRRRFIVREGREEFRRLRFFRRLNASLEMCGILFSLERRSDTKITLSDNNYFHDELWNRLIIQNKNRGPDSQELFPLSFKSSIFPNNGIFMEFYGAVLHLRGERVIKQPFISDDQDILLLNGEIFDGLNVPTGENDTIQLIKALKENEKQDCVTDKDDYCVLSILQKIEGPYSIVYWQNSKRKLWFGRDCLGRRSLLWNIPFADENFLLTSVGCKIPNEFLNTITTESYLQEVPADGIYCLNVGEMLSSNDMSGEELFRVGKESLSSKNPINVIRVFIFNFMFRAIRKISKTLQKLPFDKLNNAIPNQNELSVLPELLADIPLDSIIPPISSEMKLVIDQMIDELSDSVRRRVVDIPRIGSKRDARVAIMFSGGLDCICLAALADKFISPEESIDLINVAFENPRIQQAKSGKKKKNVQDVQSIQGNTNSIYDVPDRITGRQGVIELRKISPNRTWNFIEVNVSYNEACEYKNEILKLMAPSDTIMDLSIAMAFWFAVRGKGQIKCLVDGSEKMVDHESKARVVLVGVGADELLAGYSRHREAFKQGGWEKLIEEVQLDVNRISKRNLDDRIISSHAKESRFPYLSTKVVSFLCSLPIHFKADMRYPRGIGEKLLLRHVARKLGLLKASVLYKRAIQFGARTAKMTIEQKGERGNMKVIDE</sequence>
<dbReference type="GO" id="GO:0006529">
    <property type="term" value="P:asparagine biosynthetic process"/>
    <property type="evidence" value="ECO:0007669"/>
    <property type="project" value="UniProtKB-KW"/>
</dbReference>
<evidence type="ECO:0000259" key="4">
    <source>
        <dbReference type="Pfam" id="PF00733"/>
    </source>
</evidence>
<dbReference type="InterPro" id="IPR029055">
    <property type="entry name" value="Ntn_hydrolases_N"/>
</dbReference>
<dbReference type="GO" id="GO:0004066">
    <property type="term" value="F:asparagine synthase (glutamine-hydrolyzing) activity"/>
    <property type="evidence" value="ECO:0007669"/>
    <property type="project" value="InterPro"/>
</dbReference>
<proteinExistence type="predicted"/>
<organism evidence="5 6">
    <name type="scientific">Diversispora eburnea</name>
    <dbReference type="NCBI Taxonomy" id="1213867"/>
    <lineage>
        <taxon>Eukaryota</taxon>
        <taxon>Fungi</taxon>
        <taxon>Fungi incertae sedis</taxon>
        <taxon>Mucoromycota</taxon>
        <taxon>Glomeromycotina</taxon>
        <taxon>Glomeromycetes</taxon>
        <taxon>Diversisporales</taxon>
        <taxon>Diversisporaceae</taxon>
        <taxon>Diversispora</taxon>
    </lineage>
</organism>
<gene>
    <name evidence="5" type="ORF">DEBURN_LOCUS6527</name>
</gene>
<dbReference type="EMBL" id="CAJVPK010000680">
    <property type="protein sequence ID" value="CAG8539269.1"/>
    <property type="molecule type" value="Genomic_DNA"/>
</dbReference>
<dbReference type="SUPFAM" id="SSF52402">
    <property type="entry name" value="Adenine nucleotide alpha hydrolases-like"/>
    <property type="match status" value="1"/>
</dbReference>
<dbReference type="Gene3D" id="3.40.50.620">
    <property type="entry name" value="HUPs"/>
    <property type="match status" value="1"/>
</dbReference>
<feature type="domain" description="Asparagine synthetase" evidence="4">
    <location>
        <begin position="577"/>
        <end position="674"/>
    </location>
</feature>
<protein>
    <submittedName>
        <fullName evidence="5">9713_t:CDS:1</fullName>
    </submittedName>
</protein>
<dbReference type="Gene3D" id="3.60.20.10">
    <property type="entry name" value="Glutamine Phosphoribosylpyrophosphate, subunit 1, domain 1"/>
    <property type="match status" value="1"/>
</dbReference>